<proteinExistence type="inferred from homology"/>
<dbReference type="NCBIfam" id="TIGR00545">
    <property type="entry name" value="lipoyltrans"/>
    <property type="match status" value="1"/>
</dbReference>
<dbReference type="InterPro" id="IPR019491">
    <property type="entry name" value="Lipoate_protein_ligase_C"/>
</dbReference>
<reference evidence="10" key="1">
    <citation type="submission" date="2021-09" db="EMBL/GenBank/DDBJ databases">
        <authorList>
            <consortium name="AG Swart"/>
            <person name="Singh M."/>
            <person name="Singh A."/>
            <person name="Seah K."/>
            <person name="Emmerich C."/>
        </authorList>
    </citation>
    <scope>NUCLEOTIDE SEQUENCE</scope>
    <source>
        <strain evidence="10">ATCC30299</strain>
    </source>
</reference>
<evidence type="ECO:0000313" key="11">
    <source>
        <dbReference type="Proteomes" id="UP001162131"/>
    </source>
</evidence>
<dbReference type="GO" id="GO:0005524">
    <property type="term" value="F:ATP binding"/>
    <property type="evidence" value="ECO:0007669"/>
    <property type="project" value="UniProtKB-KW"/>
</dbReference>
<sequence>MKPRFLITKTTSIFQNLAFEEHLLENVKSPILCMYQNDKTIVIGRNQNPWKEIHIDRMNEDNVQLCRRKSGGGAVYQDLGNTCFSFITPDKSNVDFKVKNNSIILRALSALGIDAVVSGRNDILLDSKKISGSAYKIHTIGSQTISLHHGTMMINVEKDAILRYLNPNKAKLLSKGINSVSSRVMNLAEVDPTINHERFITAIRKSFLKEYPNAENTEVTEMPEDVEAKAQAYLNWDWRYGVSPVFTHQLENYFSWGLIDLQFNVVKGVVEGCKIFSDCLYPDYIDKLETMFIGKRYGIEMLEDLQKDTSNFQKMSEELAAWLKEKL</sequence>
<dbReference type="Gene3D" id="3.30.390.50">
    <property type="entry name" value="CO dehydrogenase flavoprotein, C-terminal domain"/>
    <property type="match status" value="1"/>
</dbReference>
<dbReference type="GO" id="GO:0005737">
    <property type="term" value="C:cytoplasm"/>
    <property type="evidence" value="ECO:0007669"/>
    <property type="project" value="TreeGrafter"/>
</dbReference>
<dbReference type="PANTHER" id="PTHR12561:SF3">
    <property type="entry name" value="LIPOYLTRANSFERASE 1, MITOCHONDRIAL"/>
    <property type="match status" value="1"/>
</dbReference>
<dbReference type="InterPro" id="IPR004143">
    <property type="entry name" value="BPL_LPL_catalytic"/>
</dbReference>
<gene>
    <name evidence="10" type="ORF">BSTOLATCC_MIC24209</name>
</gene>
<dbReference type="EC" id="6.3.1.20" evidence="4"/>
<evidence type="ECO:0000256" key="7">
    <source>
        <dbReference type="ARBA" id="ARBA00022840"/>
    </source>
</evidence>
<comment type="pathway">
    <text evidence="1">Protein modification; protein lipoylation via exogenous pathway; protein N(6)-(lipoyl)lysine from lipoate: step 2/2.</text>
</comment>
<name>A0AAU9IXQ5_9CILI</name>
<evidence type="ECO:0000256" key="1">
    <source>
        <dbReference type="ARBA" id="ARBA00005085"/>
    </source>
</evidence>
<keyword evidence="11" id="KW-1185">Reference proteome</keyword>
<dbReference type="GO" id="GO:0016979">
    <property type="term" value="F:lipoate-protein ligase activity"/>
    <property type="evidence" value="ECO:0007669"/>
    <property type="project" value="UniProtKB-EC"/>
</dbReference>
<evidence type="ECO:0000256" key="3">
    <source>
        <dbReference type="ARBA" id="ARBA00008242"/>
    </source>
</evidence>
<accession>A0AAU9IXQ5</accession>
<dbReference type="Gene3D" id="3.30.930.10">
    <property type="entry name" value="Bira Bifunctional Protein, Domain 2"/>
    <property type="match status" value="1"/>
</dbReference>
<feature type="domain" description="BPL/LPL catalytic" evidence="9">
    <location>
        <begin position="26"/>
        <end position="211"/>
    </location>
</feature>
<dbReference type="AlphaFoldDB" id="A0AAU9IXQ5"/>
<dbReference type="PROSITE" id="PS51733">
    <property type="entry name" value="BPL_LPL_CATALYTIC"/>
    <property type="match status" value="1"/>
</dbReference>
<dbReference type="CDD" id="cd16443">
    <property type="entry name" value="LplA"/>
    <property type="match status" value="1"/>
</dbReference>
<dbReference type="InterPro" id="IPR004562">
    <property type="entry name" value="LipoylTrfase_LipoateP_Ligase"/>
</dbReference>
<evidence type="ECO:0000256" key="8">
    <source>
        <dbReference type="ARBA" id="ARBA00048037"/>
    </source>
</evidence>
<evidence type="ECO:0000313" key="10">
    <source>
        <dbReference type="EMBL" id="CAG9319658.1"/>
    </source>
</evidence>
<dbReference type="PANTHER" id="PTHR12561">
    <property type="entry name" value="LIPOATE-PROTEIN LIGASE"/>
    <property type="match status" value="1"/>
</dbReference>
<dbReference type="GO" id="GO:0009249">
    <property type="term" value="P:protein lipoylation"/>
    <property type="evidence" value="ECO:0007669"/>
    <property type="project" value="InterPro"/>
</dbReference>
<comment type="caution">
    <text evidence="10">The sequence shown here is derived from an EMBL/GenBank/DDBJ whole genome shotgun (WGS) entry which is preliminary data.</text>
</comment>
<dbReference type="GO" id="GO:0017118">
    <property type="term" value="F:lipoyltransferase activity"/>
    <property type="evidence" value="ECO:0007669"/>
    <property type="project" value="TreeGrafter"/>
</dbReference>
<organism evidence="10 11">
    <name type="scientific">Blepharisma stoltei</name>
    <dbReference type="NCBI Taxonomy" id="1481888"/>
    <lineage>
        <taxon>Eukaryota</taxon>
        <taxon>Sar</taxon>
        <taxon>Alveolata</taxon>
        <taxon>Ciliophora</taxon>
        <taxon>Postciliodesmatophora</taxon>
        <taxon>Heterotrichea</taxon>
        <taxon>Heterotrichida</taxon>
        <taxon>Blepharismidae</taxon>
        <taxon>Blepharisma</taxon>
    </lineage>
</organism>
<evidence type="ECO:0000256" key="6">
    <source>
        <dbReference type="ARBA" id="ARBA00022741"/>
    </source>
</evidence>
<evidence type="ECO:0000256" key="4">
    <source>
        <dbReference type="ARBA" id="ARBA00012367"/>
    </source>
</evidence>
<evidence type="ECO:0000259" key="9">
    <source>
        <dbReference type="PROSITE" id="PS51733"/>
    </source>
</evidence>
<comment type="similarity">
    <text evidence="3">Belongs to the LplA family.</text>
</comment>
<evidence type="ECO:0000256" key="2">
    <source>
        <dbReference type="ARBA" id="ARBA00005124"/>
    </source>
</evidence>
<comment type="catalytic activity">
    <reaction evidence="8">
        <text>L-lysyl-[lipoyl-carrier protein] + (R)-lipoate + ATP = N(6)-[(R)-lipoyl]-L-lysyl-[lipoyl-carrier protein] + AMP + diphosphate + H(+)</text>
        <dbReference type="Rhea" id="RHEA:49288"/>
        <dbReference type="Rhea" id="RHEA-COMP:10500"/>
        <dbReference type="Rhea" id="RHEA-COMP:10502"/>
        <dbReference type="ChEBI" id="CHEBI:15378"/>
        <dbReference type="ChEBI" id="CHEBI:29969"/>
        <dbReference type="ChEBI" id="CHEBI:30616"/>
        <dbReference type="ChEBI" id="CHEBI:33019"/>
        <dbReference type="ChEBI" id="CHEBI:83088"/>
        <dbReference type="ChEBI" id="CHEBI:83099"/>
        <dbReference type="ChEBI" id="CHEBI:456215"/>
        <dbReference type="EC" id="6.3.1.20"/>
    </reaction>
</comment>
<dbReference type="Pfam" id="PF10437">
    <property type="entry name" value="Lip_prot_lig_C"/>
    <property type="match status" value="1"/>
</dbReference>
<dbReference type="InterPro" id="IPR045864">
    <property type="entry name" value="aa-tRNA-synth_II/BPL/LPL"/>
</dbReference>
<dbReference type="Pfam" id="PF21948">
    <property type="entry name" value="LplA-B_cat"/>
    <property type="match status" value="1"/>
</dbReference>
<keyword evidence="7" id="KW-0067">ATP-binding</keyword>
<comment type="pathway">
    <text evidence="2">Protein modification; protein lipoylation via exogenous pathway; protein N(6)-(lipoyl)lysine from lipoate: step 1/2.</text>
</comment>
<keyword evidence="5" id="KW-0436">Ligase</keyword>
<keyword evidence="6" id="KW-0547">Nucleotide-binding</keyword>
<dbReference type="SUPFAM" id="SSF55681">
    <property type="entry name" value="Class II aaRS and biotin synthetases"/>
    <property type="match status" value="1"/>
</dbReference>
<evidence type="ECO:0000256" key="5">
    <source>
        <dbReference type="ARBA" id="ARBA00022598"/>
    </source>
</evidence>
<dbReference type="EMBL" id="CAJZBQ010000023">
    <property type="protein sequence ID" value="CAG9319658.1"/>
    <property type="molecule type" value="Genomic_DNA"/>
</dbReference>
<protein>
    <recommendedName>
        <fullName evidence="4">lipoate--protein ligase</fullName>
        <ecNumber evidence="4">6.3.1.20</ecNumber>
    </recommendedName>
</protein>
<dbReference type="SUPFAM" id="SSF82649">
    <property type="entry name" value="SufE/NifU"/>
    <property type="match status" value="1"/>
</dbReference>
<dbReference type="Proteomes" id="UP001162131">
    <property type="component" value="Unassembled WGS sequence"/>
</dbReference>